<dbReference type="InterPro" id="IPR051704">
    <property type="entry name" value="FAD_aromatic-hydroxylase"/>
</dbReference>
<dbReference type="InterPro" id="IPR036188">
    <property type="entry name" value="FAD/NAD-bd_sf"/>
</dbReference>
<name>L0JXQ9_9EURY</name>
<dbReference type="InterPro" id="IPR002938">
    <property type="entry name" value="FAD-bd"/>
</dbReference>
<sequence length="385" mass="42004">MNAMARHDTGSEERTRVLVVGCGIAGGALAAFLEERAGIEYDVVEVADAFERIGYGVSLWANGVSVLDDLDVLEDVTERGTTPEKIRLRTASGRADSTLELPAIGAGPQLVAVHRADLHDALLVGIPRERIEFGTTVTAVREEPDAVTVELTTGERRTYDLVVGADGIRSAVREHCFEGEQLRHSETAVWSFWTDADGSFPEVMTSVSGPSTEAFLVAIGDRGLVNVGTKRGVEADEKPTTTELRRALSDLGWILPETLERRRGELFADTVREVSMDRWVSDRIALVGDAAHAVHPIAGMGAALALEDARALSRWLASLATVPAAVDQYYLTRREPVRAVQRDAALMERFVLAESRFLRAIRDGLLTATPVLERVLERRLRELAA</sequence>
<dbReference type="Pfam" id="PF01494">
    <property type="entry name" value="FAD_binding_3"/>
    <property type="match status" value="1"/>
</dbReference>
<evidence type="ECO:0000259" key="1">
    <source>
        <dbReference type="Pfam" id="PF01494"/>
    </source>
</evidence>
<keyword evidence="3" id="KW-1185">Reference proteome</keyword>
<dbReference type="KEGG" id="nou:Natoc_0797"/>
<accession>L0JXQ9</accession>
<dbReference type="Proteomes" id="UP000010878">
    <property type="component" value="Chromosome"/>
</dbReference>
<dbReference type="PANTHER" id="PTHR46865">
    <property type="entry name" value="OXIDOREDUCTASE-RELATED"/>
    <property type="match status" value="1"/>
</dbReference>
<dbReference type="AlphaFoldDB" id="L0JXQ9"/>
<dbReference type="PANTHER" id="PTHR46865:SF8">
    <property type="entry name" value="POSSIBLE OXIDOREDUCTASE"/>
    <property type="match status" value="1"/>
</dbReference>
<dbReference type="STRING" id="694430.Natoc_0797"/>
<dbReference type="HOGENOM" id="CLU_009665_1_0_2"/>
<dbReference type="SUPFAM" id="SSF51905">
    <property type="entry name" value="FAD/NAD(P)-binding domain"/>
    <property type="match status" value="1"/>
</dbReference>
<feature type="domain" description="FAD-binding" evidence="1">
    <location>
        <begin position="14"/>
        <end position="341"/>
    </location>
</feature>
<protein>
    <submittedName>
        <fullName evidence="2">2-polyprenyl-6-methoxyphenol hydroxylase-like oxidoreductase</fullName>
    </submittedName>
</protein>
<dbReference type="EMBL" id="CP003929">
    <property type="protein sequence ID" value="AGB36653.1"/>
    <property type="molecule type" value="Genomic_DNA"/>
</dbReference>
<gene>
    <name evidence="2" type="ORF">Natoc_0797</name>
</gene>
<dbReference type="Gene3D" id="3.50.50.60">
    <property type="entry name" value="FAD/NAD(P)-binding domain"/>
    <property type="match status" value="1"/>
</dbReference>
<dbReference type="eggNOG" id="arCOG00570">
    <property type="taxonomic scope" value="Archaea"/>
</dbReference>
<dbReference type="PRINTS" id="PR00420">
    <property type="entry name" value="RNGMNOXGNASE"/>
</dbReference>
<evidence type="ECO:0000313" key="3">
    <source>
        <dbReference type="Proteomes" id="UP000010878"/>
    </source>
</evidence>
<proteinExistence type="predicted"/>
<evidence type="ECO:0000313" key="2">
    <source>
        <dbReference type="EMBL" id="AGB36653.1"/>
    </source>
</evidence>
<organism evidence="2 3">
    <name type="scientific">Natronococcus occultus SP4</name>
    <dbReference type="NCBI Taxonomy" id="694430"/>
    <lineage>
        <taxon>Archaea</taxon>
        <taxon>Methanobacteriati</taxon>
        <taxon>Methanobacteriota</taxon>
        <taxon>Stenosarchaea group</taxon>
        <taxon>Halobacteria</taxon>
        <taxon>Halobacteriales</taxon>
        <taxon>Natrialbaceae</taxon>
        <taxon>Natronococcus</taxon>
    </lineage>
</organism>
<reference evidence="2 3" key="1">
    <citation type="submission" date="2012-11" db="EMBL/GenBank/DDBJ databases">
        <title>FINISHED of Natronococcus occultus SP4, DSM 3396.</title>
        <authorList>
            <consortium name="DOE Joint Genome Institute"/>
            <person name="Eisen J."/>
            <person name="Huntemann M."/>
            <person name="Wei C.-L."/>
            <person name="Han J."/>
            <person name="Detter J.C."/>
            <person name="Han C."/>
            <person name="Tapia R."/>
            <person name="Chen A."/>
            <person name="Kyrpides N."/>
            <person name="Mavromatis K."/>
            <person name="Markowitz V."/>
            <person name="Szeto E."/>
            <person name="Ivanova N."/>
            <person name="Mikhailova N."/>
            <person name="Ovchinnikova G."/>
            <person name="Pagani I."/>
            <person name="Pati A."/>
            <person name="Goodwin L."/>
            <person name="Nordberg H.P."/>
            <person name="Cantor M.N."/>
            <person name="Hua S.X."/>
            <person name="Woyke T."/>
            <person name="Eisen J."/>
            <person name="Klenk H.-P."/>
            <person name="Klenk H.-P."/>
        </authorList>
    </citation>
    <scope>NUCLEOTIDE SEQUENCE [LARGE SCALE GENOMIC DNA]</scope>
    <source>
        <strain evidence="2 3">SP4</strain>
    </source>
</reference>
<dbReference type="GO" id="GO:0071949">
    <property type="term" value="F:FAD binding"/>
    <property type="evidence" value="ECO:0007669"/>
    <property type="project" value="InterPro"/>
</dbReference>